<feature type="region of interest" description="Disordered" evidence="5">
    <location>
        <begin position="1"/>
        <end position="52"/>
    </location>
</feature>
<sequence>MPGPRLRDAVPGPDRPAGLVRRRDLRRPPPRPRAPPPPPSPRRGVTVPADRDWDEGRALLGARDPVLRRLVERDPGLDPAEVFDGWGADLWTALLRQVTDQHISNAAALAIIGRLRDRYGGRTPGPGEFLDAPPRALAEAGYSQAKIRTLTDAAGRIVRGSLCPERLARMRDEEAHAELTGIKGVGRFTADGVLVLAFRRADVMPSADLQIRKAMAREWALGAVPSVRSADERARPWAPWRTLAAAYLYSRA</sequence>
<evidence type="ECO:0000256" key="4">
    <source>
        <dbReference type="ARBA" id="ARBA00023204"/>
    </source>
</evidence>
<dbReference type="EMBL" id="WBMR01000081">
    <property type="protein sequence ID" value="KAB2376088.1"/>
    <property type="molecule type" value="Genomic_DNA"/>
</dbReference>
<dbReference type="Gene3D" id="1.10.340.30">
    <property type="entry name" value="Hypothetical protein, domain 2"/>
    <property type="match status" value="1"/>
</dbReference>
<evidence type="ECO:0000313" key="8">
    <source>
        <dbReference type="Proteomes" id="UP000483004"/>
    </source>
</evidence>
<name>A0A6L3VS31_9ACTN</name>
<feature type="compositionally biased region" description="Pro residues" evidence="5">
    <location>
        <begin position="31"/>
        <end position="41"/>
    </location>
</feature>
<dbReference type="AlphaFoldDB" id="A0A6L3VS31"/>
<evidence type="ECO:0000259" key="6">
    <source>
        <dbReference type="SMART" id="SM00478"/>
    </source>
</evidence>
<dbReference type="Gene3D" id="1.10.1670.40">
    <property type="match status" value="1"/>
</dbReference>
<feature type="domain" description="HhH-GPD" evidence="6">
    <location>
        <begin position="94"/>
        <end position="252"/>
    </location>
</feature>
<comment type="catalytic activity">
    <reaction evidence="1">
        <text>Hydrolysis of alkylated DNA, releasing 3-methyladenine, 3-methylguanine, 7-methylguanine and 7-methyladenine.</text>
        <dbReference type="EC" id="3.2.2.21"/>
    </reaction>
</comment>
<evidence type="ECO:0000313" key="7">
    <source>
        <dbReference type="EMBL" id="KAB2376088.1"/>
    </source>
</evidence>
<keyword evidence="4" id="KW-0234">DNA repair</keyword>
<protein>
    <recommendedName>
        <fullName evidence="2">DNA-3-methyladenine glycosylase II</fullName>
        <ecNumber evidence="2">3.2.2.21</ecNumber>
    </recommendedName>
</protein>
<organism evidence="7 8">
    <name type="scientific">Actinomadura montaniterrae</name>
    <dbReference type="NCBI Taxonomy" id="1803903"/>
    <lineage>
        <taxon>Bacteria</taxon>
        <taxon>Bacillati</taxon>
        <taxon>Actinomycetota</taxon>
        <taxon>Actinomycetes</taxon>
        <taxon>Streptosporangiales</taxon>
        <taxon>Thermomonosporaceae</taxon>
        <taxon>Actinomadura</taxon>
    </lineage>
</organism>
<dbReference type="Pfam" id="PF00730">
    <property type="entry name" value="HhH-GPD"/>
    <property type="match status" value="1"/>
</dbReference>
<keyword evidence="3" id="KW-0227">DNA damage</keyword>
<dbReference type="GO" id="GO:0032993">
    <property type="term" value="C:protein-DNA complex"/>
    <property type="evidence" value="ECO:0007669"/>
    <property type="project" value="TreeGrafter"/>
</dbReference>
<reference evidence="7 8" key="1">
    <citation type="submission" date="2019-09" db="EMBL/GenBank/DDBJ databases">
        <title>Actinomadura physcomitrii sp. nov., a novel actinomycete isolated from moss [Physcomitrium sphaericum (Ludw) Fuernr].</title>
        <authorList>
            <person name="Liu C."/>
            <person name="Zhuang X."/>
        </authorList>
    </citation>
    <scope>NUCLEOTIDE SEQUENCE [LARGE SCALE GENOMIC DNA]</scope>
    <source>
        <strain evidence="7 8">CYP1-1B</strain>
    </source>
</reference>
<dbReference type="InterPro" id="IPR003265">
    <property type="entry name" value="HhH-GPD_domain"/>
</dbReference>
<dbReference type="GO" id="GO:0032131">
    <property type="term" value="F:alkylated DNA binding"/>
    <property type="evidence" value="ECO:0007669"/>
    <property type="project" value="TreeGrafter"/>
</dbReference>
<dbReference type="GO" id="GO:0008725">
    <property type="term" value="F:DNA-3-methyladenine glycosylase activity"/>
    <property type="evidence" value="ECO:0007669"/>
    <property type="project" value="TreeGrafter"/>
</dbReference>
<keyword evidence="8" id="KW-1185">Reference proteome</keyword>
<evidence type="ECO:0000256" key="1">
    <source>
        <dbReference type="ARBA" id="ARBA00000086"/>
    </source>
</evidence>
<gene>
    <name evidence="7" type="ORF">F9B16_25415</name>
</gene>
<dbReference type="GO" id="GO:0006307">
    <property type="term" value="P:DNA alkylation repair"/>
    <property type="evidence" value="ECO:0007669"/>
    <property type="project" value="TreeGrafter"/>
</dbReference>
<dbReference type="PANTHER" id="PTHR43003:SF5">
    <property type="entry name" value="DNA-3-METHYLADENINE GLYCOSYLASE"/>
    <property type="match status" value="1"/>
</dbReference>
<dbReference type="GO" id="GO:0043916">
    <property type="term" value="F:DNA-7-methylguanine glycosylase activity"/>
    <property type="evidence" value="ECO:0007669"/>
    <property type="project" value="TreeGrafter"/>
</dbReference>
<dbReference type="SUPFAM" id="SSF48150">
    <property type="entry name" value="DNA-glycosylase"/>
    <property type="match status" value="1"/>
</dbReference>
<dbReference type="EC" id="3.2.2.21" evidence="2"/>
<evidence type="ECO:0000256" key="2">
    <source>
        <dbReference type="ARBA" id="ARBA00012000"/>
    </source>
</evidence>
<dbReference type="OrthoDB" id="9811249at2"/>
<dbReference type="SMART" id="SM00478">
    <property type="entry name" value="ENDO3c"/>
    <property type="match status" value="1"/>
</dbReference>
<accession>A0A6L3VS31</accession>
<dbReference type="CDD" id="cd00056">
    <property type="entry name" value="ENDO3c"/>
    <property type="match status" value="1"/>
</dbReference>
<dbReference type="InterPro" id="IPR051912">
    <property type="entry name" value="Alkylbase_DNA_Glycosylase/TA"/>
</dbReference>
<comment type="caution">
    <text evidence="7">The sequence shown here is derived from an EMBL/GenBank/DDBJ whole genome shotgun (WGS) entry which is preliminary data.</text>
</comment>
<dbReference type="Proteomes" id="UP000483004">
    <property type="component" value="Unassembled WGS sequence"/>
</dbReference>
<dbReference type="GO" id="GO:0006285">
    <property type="term" value="P:base-excision repair, AP site formation"/>
    <property type="evidence" value="ECO:0007669"/>
    <property type="project" value="TreeGrafter"/>
</dbReference>
<dbReference type="PANTHER" id="PTHR43003">
    <property type="entry name" value="DNA-3-METHYLADENINE GLYCOSYLASE"/>
    <property type="match status" value="1"/>
</dbReference>
<dbReference type="InterPro" id="IPR011257">
    <property type="entry name" value="DNA_glycosylase"/>
</dbReference>
<evidence type="ECO:0000256" key="5">
    <source>
        <dbReference type="SAM" id="MobiDB-lite"/>
    </source>
</evidence>
<proteinExistence type="predicted"/>
<evidence type="ECO:0000256" key="3">
    <source>
        <dbReference type="ARBA" id="ARBA00022763"/>
    </source>
</evidence>